<proteinExistence type="predicted"/>
<feature type="chain" id="PRO_5006416827" description="Extracellular protein" evidence="1">
    <location>
        <begin position="28"/>
        <end position="136"/>
    </location>
</feature>
<accession>A0A0R2F866</accession>
<comment type="caution">
    <text evidence="2">The sequence shown here is derived from an EMBL/GenBank/DDBJ whole genome shotgun (WGS) entry which is preliminary data.</text>
</comment>
<dbReference type="EMBL" id="AYZM01000087">
    <property type="protein sequence ID" value="KRN23814.1"/>
    <property type="molecule type" value="Genomic_DNA"/>
</dbReference>
<evidence type="ECO:0008006" key="4">
    <source>
        <dbReference type="Google" id="ProtNLM"/>
    </source>
</evidence>
<organism evidence="2 3">
    <name type="scientific">Secundilactobacillus similis DSM 23365 = JCM 2765</name>
    <dbReference type="NCBI Taxonomy" id="1423804"/>
    <lineage>
        <taxon>Bacteria</taxon>
        <taxon>Bacillati</taxon>
        <taxon>Bacillota</taxon>
        <taxon>Bacilli</taxon>
        <taxon>Lactobacillales</taxon>
        <taxon>Lactobacillaceae</taxon>
        <taxon>Secundilactobacillus</taxon>
    </lineage>
</organism>
<dbReference type="AlphaFoldDB" id="A0A0R2F866"/>
<name>A0A0R2F866_9LACO</name>
<reference evidence="2 3" key="1">
    <citation type="journal article" date="2015" name="Genome Announc.">
        <title>Expanding the biotechnology potential of lactobacilli through comparative genomics of 213 strains and associated genera.</title>
        <authorList>
            <person name="Sun Z."/>
            <person name="Harris H.M."/>
            <person name="McCann A."/>
            <person name="Guo C."/>
            <person name="Argimon S."/>
            <person name="Zhang W."/>
            <person name="Yang X."/>
            <person name="Jeffery I.B."/>
            <person name="Cooney J.C."/>
            <person name="Kagawa T.F."/>
            <person name="Liu W."/>
            <person name="Song Y."/>
            <person name="Salvetti E."/>
            <person name="Wrobel A."/>
            <person name="Rasinkangas P."/>
            <person name="Parkhill J."/>
            <person name="Rea M.C."/>
            <person name="O'Sullivan O."/>
            <person name="Ritari J."/>
            <person name="Douillard F.P."/>
            <person name="Paul Ross R."/>
            <person name="Yang R."/>
            <person name="Briner A.E."/>
            <person name="Felis G.E."/>
            <person name="de Vos W.M."/>
            <person name="Barrangou R."/>
            <person name="Klaenhammer T.R."/>
            <person name="Caufield P.W."/>
            <person name="Cui Y."/>
            <person name="Zhang H."/>
            <person name="O'Toole P.W."/>
        </authorList>
    </citation>
    <scope>NUCLEOTIDE SEQUENCE [LARGE SCALE GENOMIC DNA]</scope>
    <source>
        <strain evidence="2 3">DSM 23365</strain>
    </source>
</reference>
<keyword evidence="1" id="KW-0732">Signal</keyword>
<dbReference type="PATRIC" id="fig|1423804.4.peg.610"/>
<protein>
    <recommendedName>
        <fullName evidence="4">Extracellular protein</fullName>
    </recommendedName>
</protein>
<evidence type="ECO:0000313" key="2">
    <source>
        <dbReference type="EMBL" id="KRN23814.1"/>
    </source>
</evidence>
<evidence type="ECO:0000256" key="1">
    <source>
        <dbReference type="SAM" id="SignalP"/>
    </source>
</evidence>
<feature type="signal peptide" evidence="1">
    <location>
        <begin position="1"/>
        <end position="27"/>
    </location>
</feature>
<gene>
    <name evidence="2" type="ORF">FD14_GL000565</name>
</gene>
<sequence>MMKTVRFGLMITALLGAGMMAPTVGHAATWHSGTPKVLQGKWKTKSFRRSPNTVKLSVHIGKSQIFGYEVETYHGRTTLDNALPVINKGHYRYLGHHTYYITDLKSNGMSSGHVKVKWYNHHTIKIAGTPHYYYRY</sequence>
<keyword evidence="3" id="KW-1185">Reference proteome</keyword>
<dbReference type="STRING" id="1423804.FD14_GL000565"/>
<evidence type="ECO:0000313" key="3">
    <source>
        <dbReference type="Proteomes" id="UP000051442"/>
    </source>
</evidence>
<dbReference type="RefSeq" id="WP_054735986.1">
    <property type="nucleotide sequence ID" value="NZ_AYZM01000087.1"/>
</dbReference>
<dbReference type="Proteomes" id="UP000051442">
    <property type="component" value="Unassembled WGS sequence"/>
</dbReference>